<gene>
    <name evidence="6 7" type="primary">rsmH</name>
    <name evidence="7" type="ORF">KDI_18570</name>
</gene>
<keyword evidence="4 6" id="KW-0808">Transferase</keyword>
<accession>A0A5A5TBA3</accession>
<dbReference type="GO" id="GO:0005737">
    <property type="term" value="C:cytoplasm"/>
    <property type="evidence" value="ECO:0007669"/>
    <property type="project" value="UniProtKB-SubCell"/>
</dbReference>
<dbReference type="Gene3D" id="1.10.150.170">
    <property type="entry name" value="Putative methyltransferase TM0872, insert domain"/>
    <property type="match status" value="1"/>
</dbReference>
<dbReference type="InterPro" id="IPR029063">
    <property type="entry name" value="SAM-dependent_MTases_sf"/>
</dbReference>
<dbReference type="EC" id="2.1.1.199" evidence="6"/>
<reference evidence="7 8" key="1">
    <citation type="submission" date="2019-01" db="EMBL/GenBank/DDBJ databases">
        <title>Draft genome sequence of Dictyobacter sp. Uno17.</title>
        <authorList>
            <person name="Wang C.M."/>
            <person name="Zheng Y."/>
            <person name="Sakai Y."/>
            <person name="Abe K."/>
            <person name="Yokota A."/>
            <person name="Yabe S."/>
        </authorList>
    </citation>
    <scope>NUCLEOTIDE SEQUENCE [LARGE SCALE GENOMIC DNA]</scope>
    <source>
        <strain evidence="7 8">Uno17</strain>
    </source>
</reference>
<keyword evidence="3 6" id="KW-0489">Methyltransferase</keyword>
<dbReference type="HAMAP" id="MF_01007">
    <property type="entry name" value="16SrRNA_methyltr_H"/>
    <property type="match status" value="1"/>
</dbReference>
<dbReference type="SUPFAM" id="SSF53335">
    <property type="entry name" value="S-adenosyl-L-methionine-dependent methyltransferases"/>
    <property type="match status" value="1"/>
</dbReference>
<keyword evidence="2 6" id="KW-0698">rRNA processing</keyword>
<comment type="catalytic activity">
    <reaction evidence="6">
        <text>cytidine(1402) in 16S rRNA + S-adenosyl-L-methionine = N(4)-methylcytidine(1402) in 16S rRNA + S-adenosyl-L-homocysteine + H(+)</text>
        <dbReference type="Rhea" id="RHEA:42928"/>
        <dbReference type="Rhea" id="RHEA-COMP:10286"/>
        <dbReference type="Rhea" id="RHEA-COMP:10287"/>
        <dbReference type="ChEBI" id="CHEBI:15378"/>
        <dbReference type="ChEBI" id="CHEBI:57856"/>
        <dbReference type="ChEBI" id="CHEBI:59789"/>
        <dbReference type="ChEBI" id="CHEBI:74506"/>
        <dbReference type="ChEBI" id="CHEBI:82748"/>
        <dbReference type="EC" id="2.1.1.199"/>
    </reaction>
</comment>
<dbReference type="InterPro" id="IPR023397">
    <property type="entry name" value="SAM-dep_MeTrfase_MraW_recog"/>
</dbReference>
<keyword evidence="8" id="KW-1185">Reference proteome</keyword>
<keyword evidence="6" id="KW-0963">Cytoplasm</keyword>
<dbReference type="EMBL" id="BIXY01000021">
    <property type="protein sequence ID" value="GCF08293.1"/>
    <property type="molecule type" value="Genomic_DNA"/>
</dbReference>
<evidence type="ECO:0000313" key="8">
    <source>
        <dbReference type="Proteomes" id="UP000322530"/>
    </source>
</evidence>
<comment type="subcellular location">
    <subcellularLocation>
        <location evidence="6">Cytoplasm</location>
    </subcellularLocation>
</comment>
<feature type="binding site" evidence="6">
    <location>
        <position position="105"/>
    </location>
    <ligand>
        <name>S-adenosyl-L-methionine</name>
        <dbReference type="ChEBI" id="CHEBI:59789"/>
    </ligand>
</feature>
<feature type="binding site" evidence="6">
    <location>
        <begin position="25"/>
        <end position="27"/>
    </location>
    <ligand>
        <name>S-adenosyl-L-methionine</name>
        <dbReference type="ChEBI" id="CHEBI:59789"/>
    </ligand>
</feature>
<dbReference type="InterPro" id="IPR002903">
    <property type="entry name" value="RsmH"/>
</dbReference>
<name>A0A5A5TBA3_9CHLR</name>
<feature type="binding site" evidence="6">
    <location>
        <position position="74"/>
    </location>
    <ligand>
        <name>S-adenosyl-L-methionine</name>
        <dbReference type="ChEBI" id="CHEBI:59789"/>
    </ligand>
</feature>
<evidence type="ECO:0000256" key="5">
    <source>
        <dbReference type="ARBA" id="ARBA00022691"/>
    </source>
</evidence>
<dbReference type="AlphaFoldDB" id="A0A5A5TBA3"/>
<dbReference type="SUPFAM" id="SSF81799">
    <property type="entry name" value="Putative methyltransferase TM0872, insert domain"/>
    <property type="match status" value="1"/>
</dbReference>
<dbReference type="PIRSF" id="PIRSF004486">
    <property type="entry name" value="MraW"/>
    <property type="match status" value="1"/>
</dbReference>
<evidence type="ECO:0000256" key="1">
    <source>
        <dbReference type="ARBA" id="ARBA00010396"/>
    </source>
</evidence>
<dbReference type="Gene3D" id="3.40.50.150">
    <property type="entry name" value="Vaccinia Virus protein VP39"/>
    <property type="match status" value="1"/>
</dbReference>
<comment type="similarity">
    <text evidence="1 6">Belongs to the methyltransferase superfamily. RsmH family.</text>
</comment>
<comment type="function">
    <text evidence="6">Specifically methylates the N4 position of cytidine in position 1402 (C1402) of 16S rRNA.</text>
</comment>
<dbReference type="GO" id="GO:0071424">
    <property type="term" value="F:rRNA (cytosine-N4-)-methyltransferase activity"/>
    <property type="evidence" value="ECO:0007669"/>
    <property type="project" value="UniProtKB-UniRule"/>
</dbReference>
<evidence type="ECO:0000256" key="6">
    <source>
        <dbReference type="HAMAP-Rule" id="MF_01007"/>
    </source>
</evidence>
<organism evidence="7 8">
    <name type="scientific">Dictyobacter arantiisoli</name>
    <dbReference type="NCBI Taxonomy" id="2014874"/>
    <lineage>
        <taxon>Bacteria</taxon>
        <taxon>Bacillati</taxon>
        <taxon>Chloroflexota</taxon>
        <taxon>Ktedonobacteria</taxon>
        <taxon>Ktedonobacterales</taxon>
        <taxon>Dictyobacteraceae</taxon>
        <taxon>Dictyobacter</taxon>
    </lineage>
</organism>
<dbReference type="Proteomes" id="UP000322530">
    <property type="component" value="Unassembled WGS sequence"/>
</dbReference>
<dbReference type="GO" id="GO:0070475">
    <property type="term" value="P:rRNA base methylation"/>
    <property type="evidence" value="ECO:0007669"/>
    <property type="project" value="UniProtKB-UniRule"/>
</dbReference>
<dbReference type="NCBIfam" id="TIGR00006">
    <property type="entry name" value="16S rRNA (cytosine(1402)-N(4))-methyltransferase RsmH"/>
    <property type="match status" value="1"/>
</dbReference>
<sequence>MMDEVLEYLQPVPGGLYIDGTLGGGGHTAAILERSAPDGKVLGIDTDQLALDRVGARLVEFVESGRLILAHGNFSDLAQIVKQTGFGAGHPLQGVLLDLGFSSDQMDTPERGFSFGADGPLDMRLDQSLPLTAADIVNGASEQELADIFWRYGDESRSRQLARRIVHMRTQSEFTHTAQLAALMAAGVPRKPGAIHPATRAFQALRIAVNHELESLEKVMPQIVDILEGDKKPLQGEIENQSATETSRAGRMVIISFHSLEDRIVKEFTRREAKDCICPPRLPVCMCGHKARLHILTNKPVVPGELEIEQNPRARSAKLRAAEIAINS</sequence>
<evidence type="ECO:0000256" key="4">
    <source>
        <dbReference type="ARBA" id="ARBA00022679"/>
    </source>
</evidence>
<dbReference type="PANTHER" id="PTHR11265">
    <property type="entry name" value="S-ADENOSYL-METHYLTRANSFERASE MRAW"/>
    <property type="match status" value="1"/>
</dbReference>
<evidence type="ECO:0000256" key="3">
    <source>
        <dbReference type="ARBA" id="ARBA00022603"/>
    </source>
</evidence>
<keyword evidence="5 6" id="KW-0949">S-adenosyl-L-methionine</keyword>
<dbReference type="PANTHER" id="PTHR11265:SF0">
    <property type="entry name" value="12S RRNA N4-METHYLCYTIDINE METHYLTRANSFERASE"/>
    <property type="match status" value="1"/>
</dbReference>
<evidence type="ECO:0000313" key="7">
    <source>
        <dbReference type="EMBL" id="GCF08293.1"/>
    </source>
</evidence>
<feature type="binding site" evidence="6">
    <location>
        <position position="45"/>
    </location>
    <ligand>
        <name>S-adenosyl-L-methionine</name>
        <dbReference type="ChEBI" id="CHEBI:59789"/>
    </ligand>
</feature>
<feature type="binding site" evidence="6">
    <location>
        <position position="98"/>
    </location>
    <ligand>
        <name>S-adenosyl-L-methionine</name>
        <dbReference type="ChEBI" id="CHEBI:59789"/>
    </ligand>
</feature>
<proteinExistence type="inferred from homology"/>
<comment type="caution">
    <text evidence="7">The sequence shown here is derived from an EMBL/GenBank/DDBJ whole genome shotgun (WGS) entry which is preliminary data.</text>
</comment>
<dbReference type="Pfam" id="PF01795">
    <property type="entry name" value="Methyltransf_5"/>
    <property type="match status" value="2"/>
</dbReference>
<evidence type="ECO:0000256" key="2">
    <source>
        <dbReference type="ARBA" id="ARBA00022552"/>
    </source>
</evidence>
<protein>
    <recommendedName>
        <fullName evidence="6">Ribosomal RNA small subunit methyltransferase H</fullName>
        <ecNumber evidence="6">2.1.1.199</ecNumber>
    </recommendedName>
    <alternativeName>
        <fullName evidence="6">16S rRNA m(4)C1402 methyltransferase</fullName>
    </alternativeName>
    <alternativeName>
        <fullName evidence="6">rRNA (cytosine-N(4)-)-methyltransferase RsmH</fullName>
    </alternativeName>
</protein>